<name>A0A391NWD6_9EUKA</name>
<proteinExistence type="predicted"/>
<organism evidence="2 3">
    <name type="scientific">Kipferlia bialata</name>
    <dbReference type="NCBI Taxonomy" id="797122"/>
    <lineage>
        <taxon>Eukaryota</taxon>
        <taxon>Metamonada</taxon>
        <taxon>Carpediemonas-like organisms</taxon>
        <taxon>Kipferlia</taxon>
    </lineage>
</organism>
<evidence type="ECO:0000256" key="1">
    <source>
        <dbReference type="SAM" id="MobiDB-lite"/>
    </source>
</evidence>
<reference evidence="2 3" key="1">
    <citation type="journal article" date="2018" name="PLoS ONE">
        <title>The draft genome of Kipferlia bialata reveals reductive genome evolution in fornicate parasites.</title>
        <authorList>
            <person name="Tanifuji G."/>
            <person name="Takabayashi S."/>
            <person name="Kume K."/>
            <person name="Takagi M."/>
            <person name="Nakayama T."/>
            <person name="Kamikawa R."/>
            <person name="Inagaki Y."/>
            <person name="Hashimoto T."/>
        </authorList>
    </citation>
    <scope>NUCLEOTIDE SEQUENCE [LARGE SCALE GENOMIC DNA]</scope>
    <source>
        <strain evidence="2">NY0173</strain>
    </source>
</reference>
<feature type="non-terminal residue" evidence="2">
    <location>
        <position position="1"/>
    </location>
</feature>
<dbReference type="EMBL" id="BDIP01006833">
    <property type="protein sequence ID" value="GCA64306.1"/>
    <property type="molecule type" value="Genomic_DNA"/>
</dbReference>
<sequence>MGSATSCTYPTQGQIGTVRQVKDVRMDLRGTEPDLFYKNKAPRPTGRMPGGINPDPVE</sequence>
<evidence type="ECO:0000313" key="2">
    <source>
        <dbReference type="EMBL" id="GCA64306.1"/>
    </source>
</evidence>
<evidence type="ECO:0000313" key="3">
    <source>
        <dbReference type="Proteomes" id="UP000265618"/>
    </source>
</evidence>
<protein>
    <submittedName>
        <fullName evidence="2">Uncharacterized protein</fullName>
    </submittedName>
</protein>
<dbReference type="Proteomes" id="UP000265618">
    <property type="component" value="Unassembled WGS sequence"/>
</dbReference>
<dbReference type="AlphaFoldDB" id="A0A391NWD6"/>
<comment type="caution">
    <text evidence="2">The sequence shown here is derived from an EMBL/GenBank/DDBJ whole genome shotgun (WGS) entry which is preliminary data.</text>
</comment>
<keyword evidence="3" id="KW-1185">Reference proteome</keyword>
<accession>A0A391NWD6</accession>
<gene>
    <name evidence="2" type="ORF">KIPB_013880</name>
</gene>
<feature type="region of interest" description="Disordered" evidence="1">
    <location>
        <begin position="32"/>
        <end position="58"/>
    </location>
</feature>